<name>A0A937W2N5_UNCTE</name>
<proteinExistence type="predicted"/>
<evidence type="ECO:0000313" key="1">
    <source>
        <dbReference type="EMBL" id="MBM3225829.1"/>
    </source>
</evidence>
<gene>
    <name evidence="1" type="ORF">FJZ47_18800</name>
</gene>
<sequence length="93" mass="10414">MSEQGTLGIMRRGDTYQVHYASNNPYEADHQPYACSTETHLEALLHHVGTDAWSIQQTFAELQKGRLVVLPIIHAPARLAAFFQAPAYEETMA</sequence>
<organism evidence="1 2">
    <name type="scientific">Tectimicrobiota bacterium</name>
    <dbReference type="NCBI Taxonomy" id="2528274"/>
    <lineage>
        <taxon>Bacteria</taxon>
        <taxon>Pseudomonadati</taxon>
        <taxon>Nitrospinota/Tectimicrobiota group</taxon>
        <taxon>Candidatus Tectimicrobiota</taxon>
    </lineage>
</organism>
<accession>A0A937W2N5</accession>
<comment type="caution">
    <text evidence="1">The sequence shown here is derived from an EMBL/GenBank/DDBJ whole genome shotgun (WGS) entry which is preliminary data.</text>
</comment>
<dbReference type="Proteomes" id="UP000712673">
    <property type="component" value="Unassembled WGS sequence"/>
</dbReference>
<evidence type="ECO:0000313" key="2">
    <source>
        <dbReference type="Proteomes" id="UP000712673"/>
    </source>
</evidence>
<dbReference type="EMBL" id="VGLS01000698">
    <property type="protein sequence ID" value="MBM3225829.1"/>
    <property type="molecule type" value="Genomic_DNA"/>
</dbReference>
<dbReference type="AlphaFoldDB" id="A0A937W2N5"/>
<protein>
    <submittedName>
        <fullName evidence="1">Uncharacterized protein</fullName>
    </submittedName>
</protein>
<reference evidence="1" key="1">
    <citation type="submission" date="2019-03" db="EMBL/GenBank/DDBJ databases">
        <title>Lake Tanganyika Metagenome-Assembled Genomes (MAGs).</title>
        <authorList>
            <person name="Tran P."/>
        </authorList>
    </citation>
    <scope>NUCLEOTIDE SEQUENCE</scope>
    <source>
        <strain evidence="1">K_DeepCast_65m_m2_066</strain>
    </source>
</reference>